<dbReference type="RefSeq" id="WP_381504638.1">
    <property type="nucleotide sequence ID" value="NZ_JBHUOM010000021.1"/>
</dbReference>
<keyword evidence="5" id="KW-1185">Reference proteome</keyword>
<evidence type="ECO:0000256" key="1">
    <source>
        <dbReference type="SAM" id="Phobius"/>
    </source>
</evidence>
<proteinExistence type="predicted"/>
<name>A0ABW6ANC6_9BACT</name>
<keyword evidence="1" id="KW-0472">Membrane</keyword>
<feature type="domain" description="DUF6242" evidence="3">
    <location>
        <begin position="126"/>
        <end position="216"/>
    </location>
</feature>
<feature type="transmembrane region" description="Helical" evidence="1">
    <location>
        <begin position="74"/>
        <end position="93"/>
    </location>
</feature>
<protein>
    <submittedName>
        <fullName evidence="4">T9SS type A sorting domain-containing protein</fullName>
    </submittedName>
</protein>
<dbReference type="EMBL" id="JBHUOM010000021">
    <property type="protein sequence ID" value="MFD2936119.1"/>
    <property type="molecule type" value="Genomic_DNA"/>
</dbReference>
<dbReference type="Pfam" id="PF18962">
    <property type="entry name" value="Por_Secre_tail"/>
    <property type="match status" value="1"/>
</dbReference>
<feature type="domain" description="Secretion system C-terminal sorting" evidence="2">
    <location>
        <begin position="701"/>
        <end position="773"/>
    </location>
</feature>
<keyword evidence="1" id="KW-0812">Transmembrane</keyword>
<organism evidence="4 5">
    <name type="scientific">Spirosoma flavum</name>
    <dbReference type="NCBI Taxonomy" id="2048557"/>
    <lineage>
        <taxon>Bacteria</taxon>
        <taxon>Pseudomonadati</taxon>
        <taxon>Bacteroidota</taxon>
        <taxon>Cytophagia</taxon>
        <taxon>Cytophagales</taxon>
        <taxon>Cytophagaceae</taxon>
        <taxon>Spirosoma</taxon>
    </lineage>
</organism>
<dbReference type="InterPro" id="IPR058667">
    <property type="entry name" value="DUF6242_C"/>
</dbReference>
<reference evidence="5" key="1">
    <citation type="journal article" date="2019" name="Int. J. Syst. Evol. Microbiol.">
        <title>The Global Catalogue of Microorganisms (GCM) 10K type strain sequencing project: providing services to taxonomists for standard genome sequencing and annotation.</title>
        <authorList>
            <consortium name="The Broad Institute Genomics Platform"/>
            <consortium name="The Broad Institute Genome Sequencing Center for Infectious Disease"/>
            <person name="Wu L."/>
            <person name="Ma J."/>
        </authorList>
    </citation>
    <scope>NUCLEOTIDE SEQUENCE [LARGE SCALE GENOMIC DNA]</scope>
    <source>
        <strain evidence="5">KCTC 52490</strain>
    </source>
</reference>
<comment type="caution">
    <text evidence="4">The sequence shown here is derived from an EMBL/GenBank/DDBJ whole genome shotgun (WGS) entry which is preliminary data.</text>
</comment>
<dbReference type="InterPro" id="IPR036278">
    <property type="entry name" value="Sialidase_sf"/>
</dbReference>
<dbReference type="Proteomes" id="UP001597512">
    <property type="component" value="Unassembled WGS sequence"/>
</dbReference>
<feature type="transmembrane region" description="Helical" evidence="1">
    <location>
        <begin position="37"/>
        <end position="54"/>
    </location>
</feature>
<evidence type="ECO:0000313" key="4">
    <source>
        <dbReference type="EMBL" id="MFD2936119.1"/>
    </source>
</evidence>
<evidence type="ECO:0000313" key="5">
    <source>
        <dbReference type="Proteomes" id="UP001597512"/>
    </source>
</evidence>
<sequence>MKKLIICKTTTILFGVLAIVIHSRSDMTIGHLPNNKLIGTVLGLLSGISGSQWIEYQKRLDVTQSGWPIWVRRLLFSSILLLTVLTAQAQTTWTAHPQMPDHFELVDVAYGAGRYVAVGDIGVIRSSTDGEGWKTQPKGPLQTERLSGIVYANNRFVVVGNNGGVMTSINGLTWAKQVSGTTEVLNAVAYGGGRFVAVGRNGTIITSTDGISWTRQTSGTADKFTAIAYGGSQFVAVGINLIKTSPDGVIWTTRTFPNPFFSLGGVTAGPKGSFVAVGDNHAVFTSTDGITWTPRPLAGSALYFVGIAYNSILNKYVAISSVSGCVVTSGDGVNWNTGSSGTNHQLTAVRYLQGKFLAVGEDDTIRSSSSGLIWKPVTLDPLIALYGAAFGNGHYVAVGAYSPEYYTFMANVALTSGDGINYTVGETIHVPNGAKQFNDVAFGNGLFAAVGTNGVIQTSVDGKVWDFRHMLDGQTLNAVTFGGGQFIAIGDNGFIARSNNGKTWNSGFTGLAKNFNGISYANGQFTAVGQYGAIATSTNGIIWTARPSGTTKQLKSVAFGNGMWLAVGHDGISCRSLNGTTWTSFIVDASAYFNHVVFANGKFVAVGLDGKIFTFPSAFIWTARASKTSAHLWRIIHGANQFVAVGETTSQNDWNTAIVVTSSDDYEATANAQPTSLTSNAQARLAAEENGPELLLQAMTYPNPVEEEFTINIEGASGQQVRLWLVDGQGHTIEYRQIRVEESQHNESMRLGQREPGMYLLRVSTADQTKTLKVLKR</sequence>
<dbReference type="InterPro" id="IPR026444">
    <property type="entry name" value="Secre_tail"/>
</dbReference>
<keyword evidence="1" id="KW-1133">Transmembrane helix</keyword>
<dbReference type="Pfam" id="PF25852">
    <property type="entry name" value="DUF6242_C"/>
    <property type="match status" value="1"/>
</dbReference>
<dbReference type="SUPFAM" id="SSF50939">
    <property type="entry name" value="Sialidases"/>
    <property type="match status" value="1"/>
</dbReference>
<gene>
    <name evidence="4" type="ORF">ACFS25_20215</name>
</gene>
<dbReference type="NCBIfam" id="TIGR04183">
    <property type="entry name" value="Por_Secre_tail"/>
    <property type="match status" value="1"/>
</dbReference>
<evidence type="ECO:0000259" key="3">
    <source>
        <dbReference type="Pfam" id="PF25852"/>
    </source>
</evidence>
<accession>A0ABW6ANC6</accession>
<dbReference type="SUPFAM" id="SSF110296">
    <property type="entry name" value="Oligoxyloglucan reducing end-specific cellobiohydrolase"/>
    <property type="match status" value="1"/>
</dbReference>
<evidence type="ECO:0000259" key="2">
    <source>
        <dbReference type="Pfam" id="PF18962"/>
    </source>
</evidence>